<gene>
    <name evidence="2" type="ORF">AB7P39_13080</name>
</gene>
<organism evidence="2 3">
    <name type="scientific">Microbacterium plantarum</name>
    <dbReference type="NCBI Taxonomy" id="1816425"/>
    <lineage>
        <taxon>Bacteria</taxon>
        <taxon>Bacillati</taxon>
        <taxon>Actinomycetota</taxon>
        <taxon>Actinomycetes</taxon>
        <taxon>Micrococcales</taxon>
        <taxon>Microbacteriaceae</taxon>
        <taxon>Microbacterium</taxon>
    </lineage>
</organism>
<feature type="transmembrane region" description="Helical" evidence="1">
    <location>
        <begin position="12"/>
        <end position="37"/>
    </location>
</feature>
<feature type="transmembrane region" description="Helical" evidence="1">
    <location>
        <begin position="108"/>
        <end position="131"/>
    </location>
</feature>
<feature type="transmembrane region" description="Helical" evidence="1">
    <location>
        <begin position="79"/>
        <end position="102"/>
    </location>
</feature>
<keyword evidence="1" id="KW-1133">Transmembrane helix</keyword>
<dbReference type="EMBL" id="JBHLHV010000002">
    <property type="protein sequence ID" value="MFB8893775.1"/>
    <property type="molecule type" value="Genomic_DNA"/>
</dbReference>
<evidence type="ECO:0000313" key="2">
    <source>
        <dbReference type="EMBL" id="MFB8893775.1"/>
    </source>
</evidence>
<accession>A0ABV5EUX8</accession>
<dbReference type="Proteomes" id="UP001589643">
    <property type="component" value="Unassembled WGS sequence"/>
</dbReference>
<feature type="transmembrane region" description="Helical" evidence="1">
    <location>
        <begin position="43"/>
        <end position="67"/>
    </location>
</feature>
<name>A0ABV5EUX8_9MICO</name>
<evidence type="ECO:0000313" key="3">
    <source>
        <dbReference type="Proteomes" id="UP001589643"/>
    </source>
</evidence>
<proteinExistence type="predicted"/>
<keyword evidence="1" id="KW-0812">Transmembrane</keyword>
<protein>
    <recommendedName>
        <fullName evidence="4">ATP synthase protein I</fullName>
    </recommendedName>
</protein>
<keyword evidence="1" id="KW-0472">Membrane</keyword>
<keyword evidence="3" id="KW-1185">Reference proteome</keyword>
<reference evidence="2 3" key="1">
    <citation type="submission" date="2024-08" db="EMBL/GenBank/DDBJ databases">
        <title>Heavy metals resistant antinobacteria isolated from wastewater.</title>
        <authorList>
            <person name="Roman Ponce B."/>
            <person name="Blanco Mercado M.A."/>
            <person name="Avila Aldana I.N."/>
            <person name="Morales Arrieta S."/>
        </authorList>
    </citation>
    <scope>NUCLEOTIDE SEQUENCE [LARGE SCALE GENOMIC DNA]</scope>
    <source>
        <strain evidence="3">sma-1</strain>
    </source>
</reference>
<evidence type="ECO:0000256" key="1">
    <source>
        <dbReference type="SAM" id="Phobius"/>
    </source>
</evidence>
<comment type="caution">
    <text evidence="2">The sequence shown here is derived from an EMBL/GenBank/DDBJ whole genome shotgun (WGS) entry which is preliminary data.</text>
</comment>
<evidence type="ECO:0008006" key="4">
    <source>
        <dbReference type="Google" id="ProtNLM"/>
    </source>
</evidence>
<sequence length="152" mass="15930">MNQKTLSSTPILRAALTWGLIVGAVVAVVAAVAGAVVAGPEGAWSGVIGAAVGVIFPALTALSILIANRWYGQDTFLPIYFGIVMGGWVVKFALVLVALLVISRIEWIVSPMFFFALVAAAIGAITVDLVVMARMRLPHVSDTTLPETNPEV</sequence>
<dbReference type="RefSeq" id="WP_112617265.1">
    <property type="nucleotide sequence ID" value="NZ_CP141117.1"/>
</dbReference>